<dbReference type="EMBL" id="MKCS01000001">
    <property type="protein sequence ID" value="OHX13574.1"/>
    <property type="molecule type" value="Genomic_DNA"/>
</dbReference>
<evidence type="ECO:0000256" key="1">
    <source>
        <dbReference type="ARBA" id="ARBA00008791"/>
    </source>
</evidence>
<dbReference type="GO" id="GO:0005737">
    <property type="term" value="C:cytoplasm"/>
    <property type="evidence" value="ECO:0007669"/>
    <property type="project" value="UniProtKB-SubCell"/>
</dbReference>
<evidence type="ECO:0000313" key="5">
    <source>
        <dbReference type="EMBL" id="OHX22029.1"/>
    </source>
</evidence>
<proteinExistence type="inferred from homology"/>
<protein>
    <recommendedName>
        <fullName evidence="2">Universal stress protein</fullName>
    </recommendedName>
</protein>
<keyword evidence="7" id="KW-1185">Reference proteome</keyword>
<dbReference type="Gene3D" id="3.40.50.620">
    <property type="entry name" value="HUPs"/>
    <property type="match status" value="1"/>
</dbReference>
<dbReference type="Pfam" id="PF00582">
    <property type="entry name" value="Usp"/>
    <property type="match status" value="1"/>
</dbReference>
<dbReference type="Proteomes" id="UP000180280">
    <property type="component" value="Unassembled WGS sequence"/>
</dbReference>
<dbReference type="EMBL" id="MKCT01000001">
    <property type="protein sequence ID" value="OHX22029.1"/>
    <property type="molecule type" value="Genomic_DNA"/>
</dbReference>
<evidence type="ECO:0000313" key="4">
    <source>
        <dbReference type="EMBL" id="OHX13574.1"/>
    </source>
</evidence>
<evidence type="ECO:0000259" key="3">
    <source>
        <dbReference type="Pfam" id="PF00582"/>
    </source>
</evidence>
<name>A0A1S1X218_9NEIS</name>
<dbReference type="SUPFAM" id="SSF52402">
    <property type="entry name" value="Adenine nucleotide alpha hydrolases-like"/>
    <property type="match status" value="1"/>
</dbReference>
<feature type="domain" description="UspA" evidence="3">
    <location>
        <begin position="1"/>
        <end position="148"/>
    </location>
</feature>
<evidence type="ECO:0000313" key="6">
    <source>
        <dbReference type="Proteomes" id="UP000180088"/>
    </source>
</evidence>
<reference evidence="6 7" key="1">
    <citation type="submission" date="2016-09" db="EMBL/GenBank/DDBJ databases">
        <title>Chromobacterium muskegensis sp. nov., an insecticidal bacterium isolated from Sphagnum bogs.</title>
        <authorList>
            <person name="Sparks M.E."/>
            <person name="Blackburn M.B."/>
            <person name="Gundersen-Rindal D.E."/>
            <person name="Mitchell A."/>
            <person name="Farrar R."/>
            <person name="Kuhar D."/>
        </authorList>
    </citation>
    <scope>NUCLEOTIDE SEQUENCE [LARGE SCALE GENOMIC DNA]</scope>
    <source>
        <strain evidence="5 7">14B-1</strain>
        <strain evidence="4 6">37-2</strain>
    </source>
</reference>
<organism evidence="4 6">
    <name type="scientific">Chromobacterium sphagni</name>
    <dbReference type="NCBI Taxonomy" id="1903179"/>
    <lineage>
        <taxon>Bacteria</taxon>
        <taxon>Pseudomonadati</taxon>
        <taxon>Pseudomonadota</taxon>
        <taxon>Betaproteobacteria</taxon>
        <taxon>Neisseriales</taxon>
        <taxon>Chromobacteriaceae</taxon>
        <taxon>Chromobacterium</taxon>
    </lineage>
</organism>
<dbReference type="PANTHER" id="PTHR46268">
    <property type="entry name" value="STRESS RESPONSE PROTEIN NHAX"/>
    <property type="match status" value="1"/>
</dbReference>
<dbReference type="InterPro" id="IPR006016">
    <property type="entry name" value="UspA"/>
</dbReference>
<keyword evidence="2" id="KW-0963">Cytoplasm</keyword>
<comment type="subcellular location">
    <subcellularLocation>
        <location evidence="2">Cytoplasm</location>
    </subcellularLocation>
</comment>
<dbReference type="Proteomes" id="UP000180088">
    <property type="component" value="Unassembled WGS sequence"/>
</dbReference>
<dbReference type="InterPro" id="IPR014729">
    <property type="entry name" value="Rossmann-like_a/b/a_fold"/>
</dbReference>
<dbReference type="PIRSF" id="PIRSF006276">
    <property type="entry name" value="UspA"/>
    <property type="match status" value="1"/>
</dbReference>
<dbReference type="STRING" id="1903179.BI347_08635"/>
<dbReference type="InterPro" id="IPR006015">
    <property type="entry name" value="Universal_stress_UspA"/>
</dbReference>
<dbReference type="CDD" id="cd00293">
    <property type="entry name" value="USP-like"/>
    <property type="match status" value="1"/>
</dbReference>
<comment type="caution">
    <text evidence="4">The sequence shown here is derived from an EMBL/GenBank/DDBJ whole genome shotgun (WGS) entry which is preliminary data.</text>
</comment>
<evidence type="ECO:0000256" key="2">
    <source>
        <dbReference type="PIRNR" id="PIRNR006276"/>
    </source>
</evidence>
<dbReference type="OrthoDB" id="8547832at2"/>
<dbReference type="PRINTS" id="PR01438">
    <property type="entry name" value="UNVRSLSTRESS"/>
</dbReference>
<dbReference type="RefSeq" id="WP_071111978.1">
    <property type="nucleotide sequence ID" value="NZ_MKCS01000001.1"/>
</dbReference>
<dbReference type="PANTHER" id="PTHR46268:SF15">
    <property type="entry name" value="UNIVERSAL STRESS PROTEIN HP_0031"/>
    <property type="match status" value="1"/>
</dbReference>
<dbReference type="AlphaFoldDB" id="A0A1S1X218"/>
<sequence>MYRHIIAAIDGSNNSDKALHEAIRLAKFSDARLTLVHIASLRDLVVDSLGVYAGDPGYDLALQQGQEALARAQQLARNAGLVNVLSHLEKSWEGGHDLADLLIGYARAQQADLIVLGTHGRSGLAHLFMGSFAQDVLRRSHCPLLIVRSQEDEDISVE</sequence>
<accession>A0A1S1X218</accession>
<evidence type="ECO:0000313" key="7">
    <source>
        <dbReference type="Proteomes" id="UP000180280"/>
    </source>
</evidence>
<gene>
    <name evidence="5" type="ORF">BI344_05925</name>
    <name evidence="4" type="ORF">BI347_08635</name>
</gene>
<comment type="similarity">
    <text evidence="1 2">Belongs to the universal stress protein A family.</text>
</comment>